<keyword evidence="3 6" id="KW-0560">Oxidoreductase</keyword>
<dbReference type="GO" id="GO:0004497">
    <property type="term" value="F:monooxygenase activity"/>
    <property type="evidence" value="ECO:0007669"/>
    <property type="project" value="UniProtKB-KW"/>
</dbReference>
<dbReference type="Gene3D" id="3.50.50.60">
    <property type="entry name" value="FAD/NAD(P)-binding domain"/>
    <property type="match status" value="2"/>
</dbReference>
<evidence type="ECO:0000256" key="2">
    <source>
        <dbReference type="ARBA" id="ARBA00010139"/>
    </source>
</evidence>
<gene>
    <name evidence="6" type="ORF">CGLY_00855</name>
</gene>
<proteinExistence type="inferred from homology"/>
<dbReference type="InterPro" id="IPR036188">
    <property type="entry name" value="FAD/NAD-bd_sf"/>
</dbReference>
<feature type="domain" description="FAD/NAD(P)-binding" evidence="5">
    <location>
        <begin position="13"/>
        <end position="218"/>
    </location>
</feature>
<protein>
    <submittedName>
        <fullName evidence="6">Putative flavin-binding monooxygenase</fullName>
    </submittedName>
</protein>
<evidence type="ECO:0000313" key="7">
    <source>
        <dbReference type="Proteomes" id="UP000023703"/>
    </source>
</evidence>
<dbReference type="Pfam" id="PF00561">
    <property type="entry name" value="Abhydrolase_1"/>
    <property type="match status" value="1"/>
</dbReference>
<dbReference type="Proteomes" id="UP000023703">
    <property type="component" value="Chromosome"/>
</dbReference>
<comment type="cofactor">
    <cofactor evidence="1">
        <name>FAD</name>
        <dbReference type="ChEBI" id="CHEBI:57692"/>
    </cofactor>
</comment>
<dbReference type="RefSeq" id="WP_052539406.1">
    <property type="nucleotide sequence ID" value="NZ_CP006842.1"/>
</dbReference>
<dbReference type="Pfam" id="PF07992">
    <property type="entry name" value="Pyr_redox_2"/>
    <property type="match status" value="1"/>
</dbReference>
<dbReference type="InterPro" id="IPR000073">
    <property type="entry name" value="AB_hydrolase_1"/>
</dbReference>
<dbReference type="PANTHER" id="PTHR43872">
    <property type="entry name" value="MONOOXYGENASE, PUTATIVE (AFU_ORTHOLOGUE AFUA_8G02570)-RELATED"/>
    <property type="match status" value="1"/>
</dbReference>
<dbReference type="Gene3D" id="3.40.50.1820">
    <property type="entry name" value="alpha/beta hydrolase"/>
    <property type="match status" value="1"/>
</dbReference>
<dbReference type="OrthoDB" id="5168853at2"/>
<dbReference type="InterPro" id="IPR051820">
    <property type="entry name" value="FAD-binding_MO"/>
</dbReference>
<dbReference type="InterPro" id="IPR029058">
    <property type="entry name" value="AB_hydrolase_fold"/>
</dbReference>
<dbReference type="STRING" id="1404245.CGLY_00855"/>
<reference evidence="6 7" key="1">
    <citation type="journal article" date="2015" name="Int. J. Syst. Evol. Microbiol.">
        <title>Revisiting Corynebacterium glyciniphilum (ex Kubota et al., 1972) sp. nov., nom. rev., isolated from putrefied banana.</title>
        <authorList>
            <person name="Al-Dilaimi A."/>
            <person name="Bednarz H."/>
            <person name="Lomker A."/>
            <person name="Niehaus K."/>
            <person name="Kalinowski J."/>
            <person name="Ruckert C."/>
        </authorList>
    </citation>
    <scope>NUCLEOTIDE SEQUENCE [LARGE SCALE GENOMIC DNA]</scope>
    <source>
        <strain evidence="6">AJ 3170</strain>
    </source>
</reference>
<keyword evidence="3 6" id="KW-0503">Monooxygenase</keyword>
<dbReference type="PANTHER" id="PTHR43872:SF1">
    <property type="entry name" value="MONOOXYGENASE, PUTATIVE (AFU_ORTHOLOGUE AFUA_8G02570)-RELATED"/>
    <property type="match status" value="1"/>
</dbReference>
<accession>X5DMU3</accession>
<evidence type="ECO:0000256" key="3">
    <source>
        <dbReference type="ARBA" id="ARBA00023033"/>
    </source>
</evidence>
<dbReference type="SUPFAM" id="SSF53474">
    <property type="entry name" value="alpha/beta-Hydrolases"/>
    <property type="match status" value="1"/>
</dbReference>
<dbReference type="PRINTS" id="PR00411">
    <property type="entry name" value="PNDRDTASEI"/>
</dbReference>
<feature type="domain" description="AB hydrolase-1" evidence="4">
    <location>
        <begin position="544"/>
        <end position="784"/>
    </location>
</feature>
<dbReference type="InterPro" id="IPR023753">
    <property type="entry name" value="FAD/NAD-binding_dom"/>
</dbReference>
<sequence length="817" mass="91209">MTTESGTVDQPLDLLIVGAGLSGIDLAHHVAQNFPHWSWEIHDTHDDLGGTWHTFTYPGIRSDSDMATFGFPFRPWPHKGTLGQGADIKEYIRDVARDCGALERLRTGSWIKDADWQTDKNLYAVTSVTDKGERTIYTRRVHYASGYYSHNKGFRPDFPGEENFTGQIIHPQEWPEDLNVEGSKIVVIGSGATAITLIPALEKAGADVTMLQRSPSYVAPLPEIDIISSIWKKLLPAGPAYRAARFNHAARDMAQFVVAQRTPWLFKNALRLMQRPYLSKDQIDEHFTPRYNPWDQRVCKAPNGDIFSALKRNAHVVTDTIERFTADGIRLASGKELDADIIVTATGLEIEVFGGGSLSIDGKPLDNHQQVFYRGIMLAGLPNFSFTVGYVNASWTLRSDMVSRYMVKLWKTGEEFYSPALPPGRNDRPLLDFAAGYIQRGEHRLPTQGDGSPWQYTQNYLTELPELAYGDQRRDMVFGDRCLALAGSPRPGPEVQTVHADSPFVETDTRALPPTETVTVDGRTVRLRRGGPAARQDGQESRDAIVMIHGIGRSLEDWDDQAVLIGENSRYIALDIPGFGFSDPADRVTLADTAELLWKTLDALGETRINLVGNSLGGALSMEMTAQRPDAVSSVSLVDPAGFGDSTTPLLRLIAIPGLGRLNAATTRLRAMYQPVEHVILRRRGAVTRRRLDVQGRIARHPHRNATFYSFVRHLGSPLGIREGWRRDLVARFNRATAGTTPVMLAWGRKDLILPYSDFRAGLEQIDVRDAVVFDDCGHMPQLEYPQEFAEQYQRFLFGVWATHDDSERSAQEETVN</sequence>
<evidence type="ECO:0000259" key="5">
    <source>
        <dbReference type="Pfam" id="PF07992"/>
    </source>
</evidence>
<evidence type="ECO:0000256" key="1">
    <source>
        <dbReference type="ARBA" id="ARBA00001974"/>
    </source>
</evidence>
<dbReference type="KEGG" id="cgy:CGLY_00855"/>
<dbReference type="HOGENOM" id="CLU_345717_0_0_11"/>
<dbReference type="PRINTS" id="PR00111">
    <property type="entry name" value="ABHYDROLASE"/>
</dbReference>
<dbReference type="SUPFAM" id="SSF51905">
    <property type="entry name" value="FAD/NAD(P)-binding domain"/>
    <property type="match status" value="1"/>
</dbReference>
<dbReference type="eggNOG" id="COG2267">
    <property type="taxonomic scope" value="Bacteria"/>
</dbReference>
<evidence type="ECO:0000313" key="6">
    <source>
        <dbReference type="EMBL" id="AHW62619.1"/>
    </source>
</evidence>
<dbReference type="eggNOG" id="COG2072">
    <property type="taxonomic scope" value="Bacteria"/>
</dbReference>
<comment type="similarity">
    <text evidence="2">Belongs to the FAD-binding monooxygenase family.</text>
</comment>
<keyword evidence="7" id="KW-1185">Reference proteome</keyword>
<evidence type="ECO:0000259" key="4">
    <source>
        <dbReference type="Pfam" id="PF00561"/>
    </source>
</evidence>
<name>X5DMU3_9CORY</name>
<organism evidence="6 7">
    <name type="scientific">Corynebacterium glyciniphilum AJ 3170</name>
    <dbReference type="NCBI Taxonomy" id="1404245"/>
    <lineage>
        <taxon>Bacteria</taxon>
        <taxon>Bacillati</taxon>
        <taxon>Actinomycetota</taxon>
        <taxon>Actinomycetes</taxon>
        <taxon>Mycobacteriales</taxon>
        <taxon>Corynebacteriaceae</taxon>
        <taxon>Corynebacterium</taxon>
    </lineage>
</organism>
<dbReference type="EMBL" id="CP006842">
    <property type="protein sequence ID" value="AHW62619.1"/>
    <property type="molecule type" value="Genomic_DNA"/>
</dbReference>
<dbReference type="AlphaFoldDB" id="X5DMU3"/>